<reference evidence="2" key="1">
    <citation type="submission" date="2016-05" db="EMBL/GenBank/DDBJ databases">
        <authorList>
            <person name="Naeem Raeece"/>
        </authorList>
    </citation>
    <scope>NUCLEOTIDE SEQUENCE [LARGE SCALE GENOMIC DNA]</scope>
</reference>
<sequence>MKGFVRLSHGRGSTTLQDCTSTLYRVAAIGNRLNGTLQRGIKKREGGRVEEVYPYFSFLFQRGLCCRDEEARICYHVHATMYTLLYIDASFLGHRKVSDFASAFHLTNEGTPNYYATGKYVCEVVTDLIVRNFSPTGEAEGGNCCERRLKTHEKRMKNA</sequence>
<organism evidence="1 2">
    <name type="scientific">Plasmodium ovale curtisi</name>
    <dbReference type="NCBI Taxonomy" id="864141"/>
    <lineage>
        <taxon>Eukaryota</taxon>
        <taxon>Sar</taxon>
        <taxon>Alveolata</taxon>
        <taxon>Apicomplexa</taxon>
        <taxon>Aconoidasida</taxon>
        <taxon>Haemosporida</taxon>
        <taxon>Plasmodiidae</taxon>
        <taxon>Plasmodium</taxon>
        <taxon>Plasmodium (Plasmodium)</taxon>
    </lineage>
</organism>
<dbReference type="EMBL" id="FLQU01000422">
    <property type="protein sequence ID" value="SBS85460.1"/>
    <property type="molecule type" value="Genomic_DNA"/>
</dbReference>
<proteinExistence type="predicted"/>
<evidence type="ECO:0000313" key="1">
    <source>
        <dbReference type="EMBL" id="SBS85460.1"/>
    </source>
</evidence>
<accession>A0A1A8VXZ0</accession>
<dbReference type="Proteomes" id="UP000078560">
    <property type="component" value="Unassembled WGS sequence"/>
</dbReference>
<gene>
    <name evidence="1" type="ORF">POVCU2_0031580</name>
</gene>
<evidence type="ECO:0000313" key="2">
    <source>
        <dbReference type="Proteomes" id="UP000078560"/>
    </source>
</evidence>
<name>A0A1A8VXZ0_PLAOA</name>
<dbReference type="AlphaFoldDB" id="A0A1A8VXZ0"/>
<protein>
    <submittedName>
        <fullName evidence="1">Uncharacterized protein</fullName>
    </submittedName>
</protein>